<protein>
    <submittedName>
        <fullName evidence="2">Uncharacterized protein</fullName>
    </submittedName>
</protein>
<organism evidence="2 3">
    <name type="scientific">Halteria grandinella</name>
    <dbReference type="NCBI Taxonomy" id="5974"/>
    <lineage>
        <taxon>Eukaryota</taxon>
        <taxon>Sar</taxon>
        <taxon>Alveolata</taxon>
        <taxon>Ciliophora</taxon>
        <taxon>Intramacronucleata</taxon>
        <taxon>Spirotrichea</taxon>
        <taxon>Stichotrichia</taxon>
        <taxon>Sporadotrichida</taxon>
        <taxon>Halteriidae</taxon>
        <taxon>Halteria</taxon>
    </lineage>
</organism>
<dbReference type="EMBL" id="RRYP01001492">
    <property type="protein sequence ID" value="TNV85886.1"/>
    <property type="molecule type" value="Genomic_DNA"/>
</dbReference>
<reference evidence="2" key="1">
    <citation type="submission" date="2019-06" db="EMBL/GenBank/DDBJ databases">
        <authorList>
            <person name="Zheng W."/>
        </authorList>
    </citation>
    <scope>NUCLEOTIDE SEQUENCE</scope>
    <source>
        <strain evidence="2">QDHG01</strain>
    </source>
</reference>
<evidence type="ECO:0000256" key="1">
    <source>
        <dbReference type="SAM" id="MobiDB-lite"/>
    </source>
</evidence>
<proteinExistence type="predicted"/>
<dbReference type="Proteomes" id="UP000785679">
    <property type="component" value="Unassembled WGS sequence"/>
</dbReference>
<evidence type="ECO:0000313" key="2">
    <source>
        <dbReference type="EMBL" id="TNV85886.1"/>
    </source>
</evidence>
<gene>
    <name evidence="2" type="ORF">FGO68_gene11013</name>
</gene>
<feature type="region of interest" description="Disordered" evidence="1">
    <location>
        <begin position="53"/>
        <end position="74"/>
    </location>
</feature>
<feature type="compositionally biased region" description="Basic residues" evidence="1">
    <location>
        <begin position="65"/>
        <end position="74"/>
    </location>
</feature>
<sequence length="74" mass="8502">MRRGLLRIQGDTIKDCGTFKETICFNTSCLISAYTTNINHHTFLMKWPTLGKRQGSTTQNLSHPYKSKRQIKGQ</sequence>
<dbReference type="AlphaFoldDB" id="A0A8J8P5E0"/>
<name>A0A8J8P5E0_HALGN</name>
<evidence type="ECO:0000313" key="3">
    <source>
        <dbReference type="Proteomes" id="UP000785679"/>
    </source>
</evidence>
<keyword evidence="3" id="KW-1185">Reference proteome</keyword>
<accession>A0A8J8P5E0</accession>
<comment type="caution">
    <text evidence="2">The sequence shown here is derived from an EMBL/GenBank/DDBJ whole genome shotgun (WGS) entry which is preliminary data.</text>
</comment>